<dbReference type="AlphaFoldDB" id="A0A0B6D6A9"/>
<evidence type="ECO:0000313" key="2">
    <source>
        <dbReference type="Proteomes" id="UP000031830"/>
    </source>
</evidence>
<dbReference type="EMBL" id="CP009440">
    <property type="protein sequence ID" value="AJI53827.1"/>
    <property type="molecule type" value="Genomic_DNA"/>
</dbReference>
<accession>A0A0B6D6A9</accession>
<evidence type="ECO:0000313" key="1">
    <source>
        <dbReference type="EMBL" id="AJI53827.1"/>
    </source>
</evidence>
<protein>
    <submittedName>
        <fullName evidence="1">Putative lipoprotein</fullName>
    </submittedName>
</protein>
<reference evidence="1 2" key="1">
    <citation type="journal article" date="2015" name="Genome Announc.">
        <title>Genome sequencing of 18 francisella strains to aid in assay development and testing.</title>
        <authorList>
            <person name="Johnson S.L."/>
            <person name="Daligault H.E."/>
            <person name="Davenport K.W."/>
            <person name="Coyne S.R."/>
            <person name="Frey K.G."/>
            <person name="Koroleva G.I."/>
            <person name="Broomall S.M."/>
            <person name="Bishop-Lilly K.A."/>
            <person name="Bruce D.C."/>
            <person name="Chertkov O."/>
            <person name="Freitas T."/>
            <person name="Jaissle J."/>
            <person name="Ladner J.T."/>
            <person name="Rosenzweig C.N."/>
            <person name="Gibbons H.S."/>
            <person name="Palacios G.F."/>
            <person name="Redden C.L."/>
            <person name="Xu Y."/>
            <person name="Minogue T.D."/>
            <person name="Chain P.S."/>
        </authorList>
    </citation>
    <scope>NUCLEOTIDE SEQUENCE [LARGE SCALE GENOMIC DNA]</scope>
    <source>
        <strain evidence="1 2">GA01-2794</strain>
    </source>
</reference>
<dbReference type="KEGG" id="fpz:LA55_1952"/>
<name>A0A0B6D6A9_9GAMM</name>
<organism evidence="1 2">
    <name type="scientific">Francisella philomiragia</name>
    <dbReference type="NCBI Taxonomy" id="28110"/>
    <lineage>
        <taxon>Bacteria</taxon>
        <taxon>Pseudomonadati</taxon>
        <taxon>Pseudomonadota</taxon>
        <taxon>Gammaproteobacteria</taxon>
        <taxon>Thiotrichales</taxon>
        <taxon>Francisellaceae</taxon>
        <taxon>Francisella</taxon>
    </lineage>
</organism>
<gene>
    <name evidence="1" type="ORF">LA55_1952</name>
</gene>
<proteinExistence type="predicted"/>
<keyword evidence="1" id="KW-0449">Lipoprotein</keyword>
<sequence length="178" mass="21462">MKFIKLVVLILIVINLVSCMTYQYATAKKESNETTQEQQQEVKTQVMKLLEEEYKQPFKLEDFSYKYERHWVDNSCQLSLCEMEKYGTYHFEIQAVDNPIIELEFNIDDENKESIKDVVDSFKKNQLSKVYCTAFSEIYMYDKQKSVDESYLKKAKNYCDSRNQKGYEHWMNLYKYQK</sequence>
<dbReference type="Proteomes" id="UP000031830">
    <property type="component" value="Chromosome"/>
</dbReference>